<dbReference type="Proteomes" id="UP000823736">
    <property type="component" value="Unassembled WGS sequence"/>
</dbReference>
<keyword evidence="3" id="KW-1185">Reference proteome</keyword>
<dbReference type="EMBL" id="JAGGLC010000002">
    <property type="protein sequence ID" value="MBP1986471.1"/>
    <property type="molecule type" value="Genomic_DNA"/>
</dbReference>
<evidence type="ECO:0000256" key="1">
    <source>
        <dbReference type="SAM" id="MobiDB-lite"/>
    </source>
</evidence>
<name>A0A8T4GTQ6_9EURY</name>
<accession>A0A8T4GTQ6</accession>
<protein>
    <submittedName>
        <fullName evidence="2">Uncharacterized protein</fullName>
    </submittedName>
</protein>
<proteinExistence type="predicted"/>
<reference evidence="2" key="1">
    <citation type="submission" date="2021-03" db="EMBL/GenBank/DDBJ databases">
        <title>Genomic Encyclopedia of Type Strains, Phase IV (KMG-IV): sequencing the most valuable type-strain genomes for metagenomic binning, comparative biology and taxonomic classification.</title>
        <authorList>
            <person name="Goeker M."/>
        </authorList>
    </citation>
    <scope>NUCLEOTIDE SEQUENCE</scope>
    <source>
        <strain evidence="2">DSM 26232</strain>
    </source>
</reference>
<dbReference type="RefSeq" id="WP_209490783.1">
    <property type="nucleotide sequence ID" value="NZ_JAGGLC010000002.1"/>
</dbReference>
<dbReference type="OrthoDB" id="242565at2157"/>
<organism evidence="2 3">
    <name type="scientific">Halolamina salifodinae</name>
    <dbReference type="NCBI Taxonomy" id="1202767"/>
    <lineage>
        <taxon>Archaea</taxon>
        <taxon>Methanobacteriati</taxon>
        <taxon>Methanobacteriota</taxon>
        <taxon>Stenosarchaea group</taxon>
        <taxon>Halobacteria</taxon>
        <taxon>Halobacteriales</taxon>
        <taxon>Haloferacaceae</taxon>
    </lineage>
</organism>
<sequence>MPPVPADAFAREFRALHAADRTAFVAALWSARGWETSIDDGRGSEAPAGQTEANASVDGVVLAERDGQQRRIGVVDPGRFWTPDLSGLDTLVATRGREAVRTAASETGVEYVSPVDLRDLLLYGVERGVAEDLYEQHVGKPLAREVREETEESGEAGTLLPAIPTVDVGRRALAVIVILALVGVAFAGPGLPGSGPEQAPITVGNVTPEDGTVGAVGVGTPEPTGGPNVAPGVSLDGVESGMTLADAHVAGVQNRSRVLHTELHAFPSANGTRGVVSRNATSVIVNESYYRHESNSVLTGRNGTINSSVSLYADGETVYDRVVFGDDIDYRARSVEEAPATNLDGSVQGYLYRYFVSAEDSVVTCAIEYDTDCPTYRIAVDNPPDRLGENIEDYDGLLIVSDRGVITTIRASYTVPDADGDGEREQIRFALDYRFEEVGPTEPDWLPRAKNASADGTATQTPTPSG</sequence>
<dbReference type="AlphaFoldDB" id="A0A8T4GTQ6"/>
<gene>
    <name evidence="2" type="ORF">J2753_000965</name>
</gene>
<evidence type="ECO:0000313" key="3">
    <source>
        <dbReference type="Proteomes" id="UP000823736"/>
    </source>
</evidence>
<evidence type="ECO:0000313" key="2">
    <source>
        <dbReference type="EMBL" id="MBP1986471.1"/>
    </source>
</evidence>
<feature type="region of interest" description="Disordered" evidence="1">
    <location>
        <begin position="439"/>
        <end position="466"/>
    </location>
</feature>
<comment type="caution">
    <text evidence="2">The sequence shown here is derived from an EMBL/GenBank/DDBJ whole genome shotgun (WGS) entry which is preliminary data.</text>
</comment>
<feature type="compositionally biased region" description="Polar residues" evidence="1">
    <location>
        <begin position="454"/>
        <end position="466"/>
    </location>
</feature>